<dbReference type="GO" id="GO:0006139">
    <property type="term" value="P:nucleobase-containing compound metabolic process"/>
    <property type="evidence" value="ECO:0007669"/>
    <property type="project" value="InterPro"/>
</dbReference>
<evidence type="ECO:0000256" key="5">
    <source>
        <dbReference type="ARBA" id="ARBA00022840"/>
    </source>
</evidence>
<evidence type="ECO:0000256" key="6">
    <source>
        <dbReference type="ARBA" id="ARBA00047615"/>
    </source>
</evidence>
<dbReference type="Gene3D" id="3.40.50.300">
    <property type="entry name" value="P-loop containing nucleotide triphosphate hydrolases"/>
    <property type="match status" value="1"/>
</dbReference>
<evidence type="ECO:0000256" key="1">
    <source>
        <dbReference type="ARBA" id="ARBA00012906"/>
    </source>
</evidence>
<proteinExistence type="predicted"/>
<dbReference type="CDD" id="cd02020">
    <property type="entry name" value="CMPK"/>
    <property type="match status" value="1"/>
</dbReference>
<evidence type="ECO:0000256" key="4">
    <source>
        <dbReference type="ARBA" id="ARBA00022777"/>
    </source>
</evidence>
<keyword evidence="5" id="KW-0067">ATP-binding</keyword>
<feature type="domain" description="Cytidylate kinase" evidence="8">
    <location>
        <begin position="6"/>
        <end position="139"/>
    </location>
</feature>
<evidence type="ECO:0000313" key="9">
    <source>
        <dbReference type="EMBL" id="SVA95811.1"/>
    </source>
</evidence>
<sequence length="149" mass="17193">MNSLQNKKLLSDKVAVSASIVAKNKKIRSIVHQFQQRCAYSPPLKYSGSVLDGRDIITVQVKDAMFKFFITASLKERAKRRYKELKNINKKITLNIVLKSLKNRDKSDRKRKHGPLKKTKDSILINTTKLSKKACFMKIKDIMDRKLKA</sequence>
<evidence type="ECO:0000259" key="8">
    <source>
        <dbReference type="Pfam" id="PF02224"/>
    </source>
</evidence>
<reference evidence="9" key="1">
    <citation type="submission" date="2018-05" db="EMBL/GenBank/DDBJ databases">
        <authorList>
            <person name="Lanie J.A."/>
            <person name="Ng W.-L."/>
            <person name="Kazmierczak K.M."/>
            <person name="Andrzejewski T.M."/>
            <person name="Davidsen T.M."/>
            <person name="Wayne K.J."/>
            <person name="Tettelin H."/>
            <person name="Glass J.I."/>
            <person name="Rusch D."/>
            <person name="Podicherti R."/>
            <person name="Tsui H.-C.T."/>
            <person name="Winkler M.E."/>
        </authorList>
    </citation>
    <scope>NUCLEOTIDE SEQUENCE</scope>
</reference>
<name>A0A382A3L1_9ZZZZ</name>
<evidence type="ECO:0000256" key="7">
    <source>
        <dbReference type="ARBA" id="ARBA00048478"/>
    </source>
</evidence>
<keyword evidence="2" id="KW-0808">Transferase</keyword>
<dbReference type="EC" id="2.7.4.25" evidence="1"/>
<dbReference type="Pfam" id="PF02224">
    <property type="entry name" value="Cytidylate_kin"/>
    <property type="match status" value="1"/>
</dbReference>
<comment type="catalytic activity">
    <reaction evidence="6">
        <text>dCMP + ATP = dCDP + ADP</text>
        <dbReference type="Rhea" id="RHEA:25094"/>
        <dbReference type="ChEBI" id="CHEBI:30616"/>
        <dbReference type="ChEBI" id="CHEBI:57566"/>
        <dbReference type="ChEBI" id="CHEBI:58593"/>
        <dbReference type="ChEBI" id="CHEBI:456216"/>
        <dbReference type="EC" id="2.7.4.25"/>
    </reaction>
</comment>
<comment type="catalytic activity">
    <reaction evidence="7">
        <text>CMP + ATP = CDP + ADP</text>
        <dbReference type="Rhea" id="RHEA:11600"/>
        <dbReference type="ChEBI" id="CHEBI:30616"/>
        <dbReference type="ChEBI" id="CHEBI:58069"/>
        <dbReference type="ChEBI" id="CHEBI:60377"/>
        <dbReference type="ChEBI" id="CHEBI:456216"/>
        <dbReference type="EC" id="2.7.4.25"/>
    </reaction>
</comment>
<protein>
    <recommendedName>
        <fullName evidence="1">(d)CMP kinase</fullName>
        <ecNumber evidence="1">2.7.4.25</ecNumber>
    </recommendedName>
</protein>
<dbReference type="GO" id="GO:0036431">
    <property type="term" value="F:dCMP kinase activity"/>
    <property type="evidence" value="ECO:0007669"/>
    <property type="project" value="InterPro"/>
</dbReference>
<dbReference type="EMBL" id="UINC01023678">
    <property type="protein sequence ID" value="SVA95811.1"/>
    <property type="molecule type" value="Genomic_DNA"/>
</dbReference>
<evidence type="ECO:0000256" key="2">
    <source>
        <dbReference type="ARBA" id="ARBA00022679"/>
    </source>
</evidence>
<dbReference type="InterPro" id="IPR011994">
    <property type="entry name" value="Cytidylate_kinase_dom"/>
</dbReference>
<keyword evidence="4" id="KW-0418">Kinase</keyword>
<evidence type="ECO:0000256" key="3">
    <source>
        <dbReference type="ARBA" id="ARBA00022741"/>
    </source>
</evidence>
<dbReference type="GO" id="GO:0005524">
    <property type="term" value="F:ATP binding"/>
    <property type="evidence" value="ECO:0007669"/>
    <property type="project" value="UniProtKB-KW"/>
</dbReference>
<dbReference type="SUPFAM" id="SSF52540">
    <property type="entry name" value="P-loop containing nucleoside triphosphate hydrolases"/>
    <property type="match status" value="1"/>
</dbReference>
<gene>
    <name evidence="9" type="ORF">METZ01_LOCUS148665</name>
</gene>
<keyword evidence="3" id="KW-0547">Nucleotide-binding</keyword>
<dbReference type="InterPro" id="IPR027417">
    <property type="entry name" value="P-loop_NTPase"/>
</dbReference>
<dbReference type="AlphaFoldDB" id="A0A382A3L1"/>
<accession>A0A382A3L1</accession>
<organism evidence="9">
    <name type="scientific">marine metagenome</name>
    <dbReference type="NCBI Taxonomy" id="408172"/>
    <lineage>
        <taxon>unclassified sequences</taxon>
        <taxon>metagenomes</taxon>
        <taxon>ecological metagenomes</taxon>
    </lineage>
</organism>